<dbReference type="PROSITE" id="PS50005">
    <property type="entry name" value="TPR"/>
    <property type="match status" value="2"/>
</dbReference>
<evidence type="ECO:0000256" key="2">
    <source>
        <dbReference type="SAM" id="MobiDB-lite"/>
    </source>
</evidence>
<evidence type="ECO:0000313" key="5">
    <source>
        <dbReference type="Proteomes" id="UP000838412"/>
    </source>
</evidence>
<dbReference type="GO" id="GO:0008773">
    <property type="term" value="F:[protein-PII] uridylyltransferase activity"/>
    <property type="evidence" value="ECO:0007669"/>
    <property type="project" value="InterPro"/>
</dbReference>
<dbReference type="SMART" id="SM00028">
    <property type="entry name" value="TPR"/>
    <property type="match status" value="10"/>
</dbReference>
<feature type="repeat" description="TPR" evidence="1">
    <location>
        <begin position="639"/>
        <end position="672"/>
    </location>
</feature>
<feature type="repeat" description="TPR" evidence="1">
    <location>
        <begin position="769"/>
        <end position="802"/>
    </location>
</feature>
<dbReference type="InterPro" id="IPR019734">
    <property type="entry name" value="TPR_rpt"/>
</dbReference>
<evidence type="ECO:0000256" key="1">
    <source>
        <dbReference type="PROSITE-ProRule" id="PRU00339"/>
    </source>
</evidence>
<feature type="region of interest" description="Disordered" evidence="2">
    <location>
        <begin position="221"/>
        <end position="243"/>
    </location>
</feature>
<gene>
    <name evidence="4" type="primary">TTC28</name>
    <name evidence="4" type="ORF">BLAG_LOCUS24233</name>
</gene>
<reference evidence="4" key="1">
    <citation type="submission" date="2022-01" db="EMBL/GenBank/DDBJ databases">
        <authorList>
            <person name="Braso-Vives M."/>
        </authorList>
    </citation>
    <scope>NUCLEOTIDE SEQUENCE</scope>
</reference>
<dbReference type="AlphaFoldDB" id="A0A8K0AC57"/>
<organism evidence="4 5">
    <name type="scientific">Branchiostoma lanceolatum</name>
    <name type="common">Common lancelet</name>
    <name type="synonym">Amphioxus lanceolatum</name>
    <dbReference type="NCBI Taxonomy" id="7740"/>
    <lineage>
        <taxon>Eukaryota</taxon>
        <taxon>Metazoa</taxon>
        <taxon>Chordata</taxon>
        <taxon>Cephalochordata</taxon>
        <taxon>Leptocardii</taxon>
        <taxon>Amphioxiformes</taxon>
        <taxon>Branchiostomatidae</taxon>
        <taxon>Branchiostoma</taxon>
    </lineage>
</organism>
<dbReference type="Pfam" id="PF03445">
    <property type="entry name" value="DUF294"/>
    <property type="match status" value="1"/>
</dbReference>
<feature type="domain" description="Protein-PII uridylyltransferase N-terminal" evidence="3">
    <location>
        <begin position="111"/>
        <end position="184"/>
    </location>
</feature>
<accession>A0A8K0AC57</accession>
<keyword evidence="1" id="KW-0802">TPR repeat</keyword>
<dbReference type="Pfam" id="PF13424">
    <property type="entry name" value="TPR_12"/>
    <property type="match status" value="3"/>
</dbReference>
<protein>
    <submittedName>
        <fullName evidence="4">TTC28 protein</fullName>
    </submittedName>
</protein>
<dbReference type="SUPFAM" id="SSF48452">
    <property type="entry name" value="TPR-like"/>
    <property type="match status" value="3"/>
</dbReference>
<dbReference type="PANTHER" id="PTHR19959">
    <property type="entry name" value="KINESIN LIGHT CHAIN"/>
    <property type="match status" value="1"/>
</dbReference>
<name>A0A8K0AC57_BRALA</name>
<dbReference type="Pfam" id="PF13374">
    <property type="entry name" value="TPR_10"/>
    <property type="match status" value="1"/>
</dbReference>
<keyword evidence="5" id="KW-1185">Reference proteome</keyword>
<dbReference type="Gene3D" id="1.25.40.10">
    <property type="entry name" value="Tetratricopeptide repeat domain"/>
    <property type="match status" value="4"/>
</dbReference>
<evidence type="ECO:0000313" key="4">
    <source>
        <dbReference type="EMBL" id="CAH1272639.1"/>
    </source>
</evidence>
<dbReference type="PANTHER" id="PTHR19959:SF119">
    <property type="entry name" value="FUNGAL LIPASE-LIKE DOMAIN-CONTAINING PROTEIN"/>
    <property type="match status" value="1"/>
</dbReference>
<dbReference type="OrthoDB" id="6157642at2759"/>
<sequence length="850" mass="94378">MTVFSKPQRLETDVEVTDSTEMVLKKKIGPSADLMKKGDEAVKRGDLDAAEQHFAEALKMVHVKDPTVLQYEKEVSPLHKLGDVYCKRGCQTGDGGDFVKAAALYQAAVARKNFITQLVDECIAVMGPPPCKYALIGLGSQATGLVTPYSDLEFAILVEKENEANVTYFRHLTHYLHLKVVNLGETILPALGIKSLNDFDSKDPLKNWFYDSVTPRGFAFDGSMPRASKTPLGRQGTEDEPSSELIRTPRNMAGILENDVSEYLKEGYHLANVLRNVCLMAGHQALVDDYLGIVNETLTVDGGKMAQQLAKEMIRENFSNPDGQRPTATLLDVKKEIYRFPSLAVDCLALSSNIVPTTIWQTIEDMEAREVISAENAHHLKVLVSISAELRLRTYIANGGQKENLSALSAMPTSQNTHPDIAVSLSALGAVWHDLGNPQKTIDYRELALKTYRAVYGETAVHPDIANSLSNLSASWNYLDQNKAFIYAEQALEMRKKLPDAVPNETAAALNSQGSALWELGENVDAIACYEESLQRIRSIYGSSTPHPHIITCLNNLGTAWMNMDDDLKAMAYFEEALQMCKDIPAPSTPRSEMANILNNMGASCNNLDDHLKALSYLQQSLEMSQSVYGPGKEHPKIAATLYNMGYAWSNLGNNKKAKDYYEQAVKMQKAIYGENTAHLRIAASLSNLAEACAGLKKYEEALRYFDQSLKMFQTIYDSDPAHPYIAATLREMGFAWRGRGNYRQVVEYIEQALEKFQTIHGSAHPHIAPTILNMGIAHLKLGENRKAIDYFEKARQMQLNVYGSRAENFEIAACLSCLSSAWAACGDYRKAEGYKNKGRQMEKKLACPK</sequence>
<dbReference type="InterPro" id="IPR005105">
    <property type="entry name" value="GlnD_Uridyltrans_N"/>
</dbReference>
<dbReference type="InterPro" id="IPR011990">
    <property type="entry name" value="TPR-like_helical_dom_sf"/>
</dbReference>
<dbReference type="EMBL" id="OV696693">
    <property type="protein sequence ID" value="CAH1272639.1"/>
    <property type="molecule type" value="Genomic_DNA"/>
</dbReference>
<proteinExistence type="predicted"/>
<dbReference type="Proteomes" id="UP000838412">
    <property type="component" value="Chromosome 8"/>
</dbReference>
<evidence type="ECO:0000259" key="3">
    <source>
        <dbReference type="Pfam" id="PF03445"/>
    </source>
</evidence>